<feature type="domain" description="AMP-dependent synthetase/ligase" evidence="3">
    <location>
        <begin position="10"/>
        <end position="426"/>
    </location>
</feature>
<dbReference type="InterPro" id="IPR000873">
    <property type="entry name" value="AMP-dep_synth/lig_dom"/>
</dbReference>
<evidence type="ECO:0000313" key="5">
    <source>
        <dbReference type="Proteomes" id="UP001354989"/>
    </source>
</evidence>
<dbReference type="PANTHER" id="PTHR43272:SF33">
    <property type="entry name" value="AMP-BINDING DOMAIN-CONTAINING PROTEIN-RELATED"/>
    <property type="match status" value="1"/>
</dbReference>
<keyword evidence="1" id="KW-0547">Nucleotide-binding</keyword>
<dbReference type="RefSeq" id="WP_338397423.1">
    <property type="nucleotide sequence ID" value="NZ_AP025292.1"/>
</dbReference>
<evidence type="ECO:0000259" key="3">
    <source>
        <dbReference type="Pfam" id="PF00501"/>
    </source>
</evidence>
<evidence type="ECO:0000256" key="1">
    <source>
        <dbReference type="ARBA" id="ARBA00022741"/>
    </source>
</evidence>
<keyword evidence="2" id="KW-0067">ATP-binding</keyword>
<evidence type="ECO:0000313" key="4">
    <source>
        <dbReference type="EMBL" id="BDC97939.1"/>
    </source>
</evidence>
<dbReference type="Proteomes" id="UP001354989">
    <property type="component" value="Chromosome"/>
</dbReference>
<dbReference type="Pfam" id="PF00501">
    <property type="entry name" value="AMP-binding"/>
    <property type="match status" value="1"/>
</dbReference>
<dbReference type="InterPro" id="IPR042099">
    <property type="entry name" value="ANL_N_sf"/>
</dbReference>
<dbReference type="Pfam" id="PF23562">
    <property type="entry name" value="AMP-binding_C_3"/>
    <property type="match status" value="1"/>
</dbReference>
<name>A0ABN6L4B6_9BACT</name>
<dbReference type="Gene3D" id="3.40.50.12780">
    <property type="entry name" value="N-terminal domain of ligase-like"/>
    <property type="match status" value="1"/>
</dbReference>
<organism evidence="4 5">
    <name type="scientific">Persicobacter psychrovividus</name>
    <dbReference type="NCBI Taxonomy" id="387638"/>
    <lineage>
        <taxon>Bacteria</taxon>
        <taxon>Pseudomonadati</taxon>
        <taxon>Bacteroidota</taxon>
        <taxon>Cytophagia</taxon>
        <taxon>Cytophagales</taxon>
        <taxon>Persicobacteraceae</taxon>
        <taxon>Persicobacter</taxon>
    </lineage>
</organism>
<protein>
    <submittedName>
        <fullName evidence="4">AMP-dependent synthetase</fullName>
    </submittedName>
</protein>
<dbReference type="PANTHER" id="PTHR43272">
    <property type="entry name" value="LONG-CHAIN-FATTY-ACID--COA LIGASE"/>
    <property type="match status" value="1"/>
</dbReference>
<keyword evidence="5" id="KW-1185">Reference proteome</keyword>
<proteinExistence type="predicted"/>
<sequence length="613" mass="70090">MEMLTILDLFEKAVHAHAEQPLFWQWQQGVYSPISYQQVSEQVHQQANGWQHFGLEAGQKVALWLESAPIWAITELSIWYAGGVVVPINLKISTDTLLWQIHHAECSHLIIERHQLPLILAHKSALPEGLTIWINEETEKNEQENIHSLNELVHFGRQVPMMPTQKIANLIFTSGTMSDPRAVILTHHNIRTNIIQIQQTIPIPTRARTFMLLPMDHAFAHTVGLYCVIAQGGSIGFPPTGKSMMEMLRMIPEILQSFEPDFLLMVPALIKSLKAYIERGVRAMGEEFEQEYRKALTLAYRKNRMGNKFGFRHKVRAMMLKHAVLRKIKEKLFPNMKFMVSGGAHLNPNVISYFSAFGLPVYQGYGLTEAAPVVATNNRNHHKIGSVGRPLPNIRLMITNEAGEELPADQMGEILVNGENVTEGYFNNPKATADTIQGKWLHTGDLGKIDQEGYLHVMGRFKSLLISADGEKYPPEIIETELEEKCPYIDSVCIYNNQSRFTLALIVPNMRQIQAALKAIPKNQHTTTALRLIEDELKQFRKESPIAAKWTPVRFRILDEAFSLQNGELNHNFKMVRPKIHQHYERDIETIYRKNWQNLDDPNNLEKMTLLLK</sequence>
<accession>A0ABN6L4B6</accession>
<gene>
    <name evidence="4" type="ORF">PEPS_02200</name>
</gene>
<dbReference type="SUPFAM" id="SSF56801">
    <property type="entry name" value="Acetyl-CoA synthetase-like"/>
    <property type="match status" value="1"/>
</dbReference>
<dbReference type="EMBL" id="AP025292">
    <property type="protein sequence ID" value="BDC97939.1"/>
    <property type="molecule type" value="Genomic_DNA"/>
</dbReference>
<reference evidence="4 5" key="1">
    <citation type="submission" date="2021-12" db="EMBL/GenBank/DDBJ databases">
        <title>Genome sequencing of bacteria with rrn-lacking chromosome and rrn-plasmid.</title>
        <authorList>
            <person name="Anda M."/>
            <person name="Iwasaki W."/>
        </authorList>
    </citation>
    <scope>NUCLEOTIDE SEQUENCE [LARGE SCALE GENOMIC DNA]</scope>
    <source>
        <strain evidence="4 5">NBRC 101262</strain>
    </source>
</reference>
<evidence type="ECO:0000256" key="2">
    <source>
        <dbReference type="ARBA" id="ARBA00022840"/>
    </source>
</evidence>